<evidence type="ECO:0000313" key="3">
    <source>
        <dbReference type="Proteomes" id="UP000305929"/>
    </source>
</evidence>
<feature type="compositionally biased region" description="Polar residues" evidence="1">
    <location>
        <begin position="64"/>
        <end position="82"/>
    </location>
</feature>
<organism evidence="2 3">
    <name type="scientific">Streptomyces lasalocidi</name>
    <name type="common">Streptomyces lasaliensis</name>
    <dbReference type="NCBI Taxonomy" id="324833"/>
    <lineage>
        <taxon>Bacteria</taxon>
        <taxon>Bacillati</taxon>
        <taxon>Actinomycetota</taxon>
        <taxon>Actinomycetes</taxon>
        <taxon>Kitasatosporales</taxon>
        <taxon>Streptomycetaceae</taxon>
        <taxon>Streptomyces</taxon>
    </lineage>
</organism>
<accession>A0A4U5WAX6</accession>
<keyword evidence="3" id="KW-1185">Reference proteome</keyword>
<dbReference type="EMBL" id="SZNQ01000001">
    <property type="protein sequence ID" value="TKS98856.1"/>
    <property type="molecule type" value="Genomic_DNA"/>
</dbReference>
<evidence type="ECO:0000256" key="1">
    <source>
        <dbReference type="SAM" id="MobiDB-lite"/>
    </source>
</evidence>
<proteinExistence type="predicted"/>
<dbReference type="Proteomes" id="UP000305929">
    <property type="component" value="Unassembled WGS sequence"/>
</dbReference>
<feature type="compositionally biased region" description="Basic and acidic residues" evidence="1">
    <location>
        <begin position="122"/>
        <end position="131"/>
    </location>
</feature>
<feature type="compositionally biased region" description="Low complexity" evidence="1">
    <location>
        <begin position="175"/>
        <end position="190"/>
    </location>
</feature>
<name>A0A4U5WAX6_STRLS</name>
<comment type="caution">
    <text evidence="2">The sequence shown here is derived from an EMBL/GenBank/DDBJ whole genome shotgun (WGS) entry which is preliminary data.</text>
</comment>
<feature type="region of interest" description="Disordered" evidence="1">
    <location>
        <begin position="1"/>
        <end position="207"/>
    </location>
</feature>
<protein>
    <submittedName>
        <fullName evidence="2">Uncharacterized protein</fullName>
    </submittedName>
</protein>
<sequence length="207" mass="20931">MRTAGENEAMSVTSDQNRPISEVANSIAREEQYGDSVRFQSSQSSSSGGSIGVAFFGLGAGGNWSESSSTGIAMSVSRSTGVKSVAAEATQRRPRHHEPSAHQGHRSRRHQRQGGGRAVRGGPEDRHRAPPEDDPDAVGAASKAVPAVTGGGGHLSALGGMLNQGGKTDPPKPTPASGSSPASGTCPSTCGHPVTGPVVDSTVDPTG</sequence>
<feature type="compositionally biased region" description="Polar residues" evidence="1">
    <location>
        <begin position="10"/>
        <end position="19"/>
    </location>
</feature>
<reference evidence="2 3" key="1">
    <citation type="submission" date="2019-04" db="EMBL/GenBank/DDBJ databases">
        <title>Streptomyces lasaliensis sp. nov., an Actinomycete isolated from soil which produces the polyether antibiotic lasalocid.</title>
        <authorList>
            <person name="Erwin G."/>
            <person name="Haber C."/>
        </authorList>
    </citation>
    <scope>NUCLEOTIDE SEQUENCE [LARGE SCALE GENOMIC DNA]</scope>
    <source>
        <strain evidence="2 3">X-537</strain>
    </source>
</reference>
<dbReference type="AlphaFoldDB" id="A0A4U5WAX6"/>
<feature type="compositionally biased region" description="Basic residues" evidence="1">
    <location>
        <begin position="103"/>
        <end position="112"/>
    </location>
</feature>
<evidence type="ECO:0000313" key="2">
    <source>
        <dbReference type="EMBL" id="TKS98856.1"/>
    </source>
</evidence>
<gene>
    <name evidence="2" type="ORF">E4U91_01085</name>
</gene>